<dbReference type="PANTHER" id="PTHR34153:SF2">
    <property type="entry name" value="SI:CH211-262H13.3-RELATED"/>
    <property type="match status" value="1"/>
</dbReference>
<evidence type="ECO:0000256" key="1">
    <source>
        <dbReference type="SAM" id="MobiDB-lite"/>
    </source>
</evidence>
<dbReference type="Proteomes" id="UP000094527">
    <property type="component" value="Unassembled WGS sequence"/>
</dbReference>
<feature type="compositionally biased region" description="Basic and acidic residues" evidence="1">
    <location>
        <begin position="142"/>
        <end position="152"/>
    </location>
</feature>
<dbReference type="OrthoDB" id="8887905at2759"/>
<sequence length="369" mass="41544">MFVIDEGGKSVEVIPESWLFGNLTEKRVKCFWPPVKNPAKYVSNGRSQNRTGSHCYQNARQALPRAEDTSDWSEPDPTPKRKRVSVSRRAVDRLEHDSSEDELNHAKGCLKRLPEAPKFVCVQAGNNDVREVLSMNQEEGDDHSTSLHRESQDISDSETTTSSHTSPSGSNNEQNADSTVVELLKKLVVDSGVIKRTLQNIEGRLEKLETVEHKVQASGQSCLDSCLIPHPFSSVADFQAFDTFLDDDKKEMLKRELSRCGGDTTVEFIGRAMKKLMTNEVGLKYSLWGFRNNLNFSKTAAWEVVKGTYCAYAIVWACDMNIFGSVFKRINSTEKAIEKSVSEWFRHSGDRIKQQNNKLLIKPSGSNFN</sequence>
<evidence type="ECO:0000313" key="2">
    <source>
        <dbReference type="EMBL" id="ODM87633.1"/>
    </source>
</evidence>
<reference evidence="2 3" key="1">
    <citation type="journal article" date="2016" name="Genome Biol. Evol.">
        <title>Gene Family Evolution Reflects Adaptation to Soil Environmental Stressors in the Genome of the Collembolan Orchesella cincta.</title>
        <authorList>
            <person name="Faddeeva-Vakhrusheva A."/>
            <person name="Derks M.F."/>
            <person name="Anvar S.Y."/>
            <person name="Agamennone V."/>
            <person name="Suring W."/>
            <person name="Smit S."/>
            <person name="van Straalen N.M."/>
            <person name="Roelofs D."/>
        </authorList>
    </citation>
    <scope>NUCLEOTIDE SEQUENCE [LARGE SCALE GENOMIC DNA]</scope>
    <source>
        <tissue evidence="2">Mixed pool</tissue>
    </source>
</reference>
<gene>
    <name evidence="2" type="ORF">Ocin01_19049</name>
</gene>
<dbReference type="OMA" id="PGCVANE"/>
<dbReference type="PANTHER" id="PTHR34153">
    <property type="entry name" value="SI:CH211-262H13.3-RELATED-RELATED"/>
    <property type="match status" value="1"/>
</dbReference>
<protein>
    <recommendedName>
        <fullName evidence="4">DUF4806 domain-containing protein</fullName>
    </recommendedName>
</protein>
<name>A0A1D2M3S8_ORCCI</name>
<evidence type="ECO:0000313" key="3">
    <source>
        <dbReference type="Proteomes" id="UP000094527"/>
    </source>
</evidence>
<accession>A0A1D2M3S8</accession>
<evidence type="ECO:0008006" key="4">
    <source>
        <dbReference type="Google" id="ProtNLM"/>
    </source>
</evidence>
<dbReference type="AlphaFoldDB" id="A0A1D2M3S8"/>
<feature type="region of interest" description="Disordered" evidence="1">
    <location>
        <begin position="61"/>
        <end position="104"/>
    </location>
</feature>
<dbReference type="EMBL" id="LJIJ01004931">
    <property type="protein sequence ID" value="ODM87633.1"/>
    <property type="molecule type" value="Genomic_DNA"/>
</dbReference>
<keyword evidence="3" id="KW-1185">Reference proteome</keyword>
<organism evidence="2 3">
    <name type="scientific">Orchesella cincta</name>
    <name type="common">Springtail</name>
    <name type="synonym">Podura cincta</name>
    <dbReference type="NCBI Taxonomy" id="48709"/>
    <lineage>
        <taxon>Eukaryota</taxon>
        <taxon>Metazoa</taxon>
        <taxon>Ecdysozoa</taxon>
        <taxon>Arthropoda</taxon>
        <taxon>Hexapoda</taxon>
        <taxon>Collembola</taxon>
        <taxon>Entomobryomorpha</taxon>
        <taxon>Entomobryoidea</taxon>
        <taxon>Orchesellidae</taxon>
        <taxon>Orchesellinae</taxon>
        <taxon>Orchesella</taxon>
    </lineage>
</organism>
<comment type="caution">
    <text evidence="2">The sequence shown here is derived from an EMBL/GenBank/DDBJ whole genome shotgun (WGS) entry which is preliminary data.</text>
</comment>
<feature type="compositionally biased region" description="Basic and acidic residues" evidence="1">
    <location>
        <begin position="89"/>
        <end position="104"/>
    </location>
</feature>
<feature type="region of interest" description="Disordered" evidence="1">
    <location>
        <begin position="137"/>
        <end position="176"/>
    </location>
</feature>
<feature type="compositionally biased region" description="Low complexity" evidence="1">
    <location>
        <begin position="157"/>
        <end position="170"/>
    </location>
</feature>
<proteinExistence type="predicted"/>